<dbReference type="EMBL" id="JASPKZ010007898">
    <property type="protein sequence ID" value="KAJ9581537.1"/>
    <property type="molecule type" value="Genomic_DNA"/>
</dbReference>
<dbReference type="SMART" id="SM00320">
    <property type="entry name" value="WD40"/>
    <property type="match status" value="7"/>
</dbReference>
<evidence type="ECO:0000256" key="1">
    <source>
        <dbReference type="ARBA" id="ARBA00004604"/>
    </source>
</evidence>
<dbReference type="PANTHER" id="PTHR19924">
    <property type="entry name" value="UTP15 U3 SMALL NUCLEOLAR RNA-ASSOCIATED PROTEIN 15 FAMILY MEMBER"/>
    <property type="match status" value="1"/>
</dbReference>
<evidence type="ECO:0000256" key="7">
    <source>
        <dbReference type="ARBA" id="ARBA00045437"/>
    </source>
</evidence>
<dbReference type="PROSITE" id="PS50082">
    <property type="entry name" value="WD_REPEATS_2"/>
    <property type="match status" value="2"/>
</dbReference>
<dbReference type="AlphaFoldDB" id="A0AAD7ZK29"/>
<dbReference type="PANTHER" id="PTHR19924:SF26">
    <property type="entry name" value="U3 SMALL NUCLEOLAR RNA-ASSOCIATED PROTEIN 15 HOMOLOG"/>
    <property type="match status" value="1"/>
</dbReference>
<dbReference type="Gene3D" id="2.130.10.10">
    <property type="entry name" value="YVTN repeat-like/Quinoprotein amine dehydrogenase"/>
    <property type="match status" value="2"/>
</dbReference>
<dbReference type="GO" id="GO:0045943">
    <property type="term" value="P:positive regulation of transcription by RNA polymerase I"/>
    <property type="evidence" value="ECO:0007669"/>
    <property type="project" value="TreeGrafter"/>
</dbReference>
<dbReference type="Pfam" id="PF09384">
    <property type="entry name" value="UTP15_C"/>
    <property type="match status" value="1"/>
</dbReference>
<feature type="repeat" description="WD" evidence="8">
    <location>
        <begin position="244"/>
        <end position="285"/>
    </location>
</feature>
<evidence type="ECO:0000256" key="3">
    <source>
        <dbReference type="ARBA" id="ARBA00022552"/>
    </source>
</evidence>
<dbReference type="PROSITE" id="PS50294">
    <property type="entry name" value="WD_REPEATS_REGION"/>
    <property type="match status" value="1"/>
</dbReference>
<comment type="caution">
    <text evidence="10">The sequence shown here is derived from an EMBL/GenBank/DDBJ whole genome shotgun (WGS) entry which is preliminary data.</text>
</comment>
<evidence type="ECO:0000259" key="9">
    <source>
        <dbReference type="Pfam" id="PF09384"/>
    </source>
</evidence>
<reference evidence="10" key="1">
    <citation type="journal article" date="2023" name="IScience">
        <title>Live-bearing cockroach genome reveals convergent evolutionary mechanisms linked to viviparity in insects and beyond.</title>
        <authorList>
            <person name="Fouks B."/>
            <person name="Harrison M.C."/>
            <person name="Mikhailova A.A."/>
            <person name="Marchal E."/>
            <person name="English S."/>
            <person name="Carruthers M."/>
            <person name="Jennings E.C."/>
            <person name="Chiamaka E.L."/>
            <person name="Frigard R.A."/>
            <person name="Pippel M."/>
            <person name="Attardo G.M."/>
            <person name="Benoit J.B."/>
            <person name="Bornberg-Bauer E."/>
            <person name="Tobe S.S."/>
        </authorList>
    </citation>
    <scope>NUCLEOTIDE SEQUENCE</scope>
    <source>
        <strain evidence="10">Stay&amp;Tobe</strain>
    </source>
</reference>
<dbReference type="CDD" id="cd00200">
    <property type="entry name" value="WD40"/>
    <property type="match status" value="1"/>
</dbReference>
<evidence type="ECO:0000256" key="5">
    <source>
        <dbReference type="ARBA" id="ARBA00022737"/>
    </source>
</evidence>
<gene>
    <name evidence="10" type="ORF">L9F63_023286</name>
</gene>
<feature type="domain" description="U3 small nucleolar RNA-associated protein 15 C-terminal" evidence="9">
    <location>
        <begin position="341"/>
        <end position="486"/>
    </location>
</feature>
<organism evidence="10 11">
    <name type="scientific">Diploptera punctata</name>
    <name type="common">Pacific beetle cockroach</name>
    <dbReference type="NCBI Taxonomy" id="6984"/>
    <lineage>
        <taxon>Eukaryota</taxon>
        <taxon>Metazoa</taxon>
        <taxon>Ecdysozoa</taxon>
        <taxon>Arthropoda</taxon>
        <taxon>Hexapoda</taxon>
        <taxon>Insecta</taxon>
        <taxon>Pterygota</taxon>
        <taxon>Neoptera</taxon>
        <taxon>Polyneoptera</taxon>
        <taxon>Dictyoptera</taxon>
        <taxon>Blattodea</taxon>
        <taxon>Blaberoidea</taxon>
        <taxon>Blaberidae</taxon>
        <taxon>Diplopterinae</taxon>
        <taxon>Diploptera</taxon>
    </lineage>
</organism>
<name>A0AAD7ZK29_DIPPU</name>
<dbReference type="SUPFAM" id="SSF50978">
    <property type="entry name" value="WD40 repeat-like"/>
    <property type="match status" value="1"/>
</dbReference>
<dbReference type="InterPro" id="IPR036322">
    <property type="entry name" value="WD40_repeat_dom_sf"/>
</dbReference>
<dbReference type="Pfam" id="PF00400">
    <property type="entry name" value="WD40"/>
    <property type="match status" value="4"/>
</dbReference>
<comment type="subcellular location">
    <subcellularLocation>
        <location evidence="1">Nucleus</location>
        <location evidence="1">Nucleolus</location>
    </subcellularLocation>
</comment>
<evidence type="ECO:0000256" key="6">
    <source>
        <dbReference type="ARBA" id="ARBA00023242"/>
    </source>
</evidence>
<comment type="function">
    <text evidence="7">Ribosome biogenesis factor. Involved in nucleolar processing of pre-18S ribosomal RNA. Required for optimal pre-ribosomal RNA transcription by RNA polymerase I. Part of the small subunit (SSU) processome, first precursor of the small eukaryotic ribosomal subunit. During the assembly of the SSU processome in the nucleolus, many ribosome biogenesis factors, an RNA chaperone and ribosomal proteins associate with the nascent pre-rRNA and work in concert to generate RNA folding, modifications, rearrangements and cleavage as well as targeted degradation of pre-ribosomal RNA by the RNA exosome.</text>
</comment>
<keyword evidence="4 8" id="KW-0853">WD repeat</keyword>
<protein>
    <recommendedName>
        <fullName evidence="2">U3 small nucleolar RNA-associated protein 15 homolog</fullName>
    </recommendedName>
</protein>
<accession>A0AAD7ZK29</accession>
<keyword evidence="3" id="KW-0698">rRNA processing</keyword>
<evidence type="ECO:0000256" key="2">
    <source>
        <dbReference type="ARBA" id="ARBA00018260"/>
    </source>
</evidence>
<keyword evidence="5" id="KW-0677">Repeat</keyword>
<evidence type="ECO:0000256" key="8">
    <source>
        <dbReference type="PROSITE-ProRule" id="PRU00221"/>
    </source>
</evidence>
<dbReference type="GO" id="GO:0006364">
    <property type="term" value="P:rRNA processing"/>
    <property type="evidence" value="ECO:0007669"/>
    <property type="project" value="UniProtKB-KW"/>
</dbReference>
<sequence length="521" mass="57765">MSSFKKTNVKIYAKKEPNITPDSLYWKKLGVPSLVKEFGPIDFIDFSPVEPHYFAVTCSVRVQIYNPITKVVQKNLSRFREAAYGGSFRSDGSLICVGGNECQVKLFDANSKSLLRVFKGHSSPVHRCFFTLDKTHIASFSDDKSVCLWDIPSEKKINTFADHNDYVRAGAISPVSTDTILSGGYDNIVHMYDTRINASVFNVDHGAPVESVLFLPTGGIFLSAGGTEIRVWDAFAGGRLLAKLCHHHKTVTCMCLGSGNKRLLSGSLDRHVKIFDIATYQVVHTLDYPNAILSLDVSPGDDTVVAGMVDGVVSVSRREEEIRPSKRERNKVSYHYTSNEFHSESIDIVVHEENVKLMSKHDVCLRKFQYSKALDNVLVPFIANKNPNITVALFQELLRRKALKAALAGRDSKSLTAILRFLIKNIGFCRYTCVLIDVASSLLDVYDGIEQSDEVNKLLLRLAERLKEEEQLTEDLLEVQGALQLLLCGASAGDSSETNTTTVATIQPSVNAQSNFVVNIT</sequence>
<dbReference type="InterPro" id="IPR001680">
    <property type="entry name" value="WD40_rpt"/>
</dbReference>
<keyword evidence="6" id="KW-0539">Nucleus</keyword>
<evidence type="ECO:0000256" key="4">
    <source>
        <dbReference type="ARBA" id="ARBA00022574"/>
    </source>
</evidence>
<dbReference type="InterPro" id="IPR018983">
    <property type="entry name" value="U3_snoRNA-assocProt_15_C"/>
</dbReference>
<proteinExistence type="predicted"/>
<dbReference type="Proteomes" id="UP001233999">
    <property type="component" value="Unassembled WGS sequence"/>
</dbReference>
<evidence type="ECO:0000313" key="10">
    <source>
        <dbReference type="EMBL" id="KAJ9581537.1"/>
    </source>
</evidence>
<dbReference type="GO" id="GO:0005730">
    <property type="term" value="C:nucleolus"/>
    <property type="evidence" value="ECO:0007669"/>
    <property type="project" value="UniProtKB-SubCell"/>
</dbReference>
<feature type="repeat" description="WD" evidence="8">
    <location>
        <begin position="118"/>
        <end position="159"/>
    </location>
</feature>
<dbReference type="InterPro" id="IPR015943">
    <property type="entry name" value="WD40/YVTN_repeat-like_dom_sf"/>
</dbReference>
<reference evidence="10" key="2">
    <citation type="submission" date="2023-05" db="EMBL/GenBank/DDBJ databases">
        <authorList>
            <person name="Fouks B."/>
        </authorList>
    </citation>
    <scope>NUCLEOTIDE SEQUENCE</scope>
    <source>
        <strain evidence="10">Stay&amp;Tobe</strain>
        <tissue evidence="10">Testes</tissue>
    </source>
</reference>
<keyword evidence="11" id="KW-1185">Reference proteome</keyword>
<evidence type="ECO:0000313" key="11">
    <source>
        <dbReference type="Proteomes" id="UP001233999"/>
    </source>
</evidence>